<dbReference type="CDD" id="cd17321">
    <property type="entry name" value="MFS_MMR_MDR_like"/>
    <property type="match status" value="1"/>
</dbReference>
<dbReference type="AlphaFoldDB" id="A0A1M4X7G1"/>
<name>A0A1M4X7G1_9ACTN</name>
<feature type="transmembrane region" description="Helical" evidence="7">
    <location>
        <begin position="183"/>
        <end position="206"/>
    </location>
</feature>
<dbReference type="InterPro" id="IPR011701">
    <property type="entry name" value="MFS"/>
</dbReference>
<dbReference type="Gene3D" id="1.20.1250.20">
    <property type="entry name" value="MFS general substrate transporter like domains"/>
    <property type="match status" value="1"/>
</dbReference>
<keyword evidence="3" id="KW-1003">Cell membrane</keyword>
<evidence type="ECO:0000256" key="5">
    <source>
        <dbReference type="ARBA" id="ARBA00022989"/>
    </source>
</evidence>
<keyword evidence="2" id="KW-0813">Transport</keyword>
<feature type="transmembrane region" description="Helical" evidence="7">
    <location>
        <begin position="218"/>
        <end position="235"/>
    </location>
</feature>
<accession>A0A1M4X7G1</accession>
<feature type="transmembrane region" description="Helical" evidence="7">
    <location>
        <begin position="95"/>
        <end position="113"/>
    </location>
</feature>
<dbReference type="InterPro" id="IPR020846">
    <property type="entry name" value="MFS_dom"/>
</dbReference>
<organism evidence="9 10">
    <name type="scientific">Ferrithrix thermotolerans DSM 19514</name>
    <dbReference type="NCBI Taxonomy" id="1121881"/>
    <lineage>
        <taxon>Bacteria</taxon>
        <taxon>Bacillati</taxon>
        <taxon>Actinomycetota</taxon>
        <taxon>Acidimicrobiia</taxon>
        <taxon>Acidimicrobiales</taxon>
        <taxon>Acidimicrobiaceae</taxon>
        <taxon>Ferrithrix</taxon>
    </lineage>
</organism>
<sequence>MEISEEKASQASLEVQRSIAEHTHKHRWWILAVVAIAQLMVVLDATVVNIALPSAQKALAFSNADRQWIVTGYALSFGSLLLLGGRIADLFGRKITFIVGLFGFAIASAVGGASTGFPMLVTARAVQGAFGALLAPAALSLLTTTFTSSEERGKAFGIYGAIAGAGGAIGLLLGGFLTEYLSWRWSLYVNLIFAVAAAIGGIVFLTKDHHEEKPKLDIPGVALASAAMFSIVYGFSHAETTSWSNSITVGFLVAAAVLLVAFIFTETKVDHPLLPMRVVLDRNRGGAYLSVFIASVGMFGVFLFLTYYLQETLGYSPVKTGLAFIPMIALLVVVATASTAKLLPKFGPKYLVALGMFVAAGGMLMLSRVSISSSYTGVVLPALLILGAGLGGVMAPSMNTATAGVSAADAGVASATVNTSQQIGGSIGTALLNTLAASAGTAFLAGKVLSRQVLAEAAVHSYITAFRWSALVFAIGGVLAALLLKPGAPKLDNSQPMVMH</sequence>
<keyword evidence="5 7" id="KW-1133">Transmembrane helix</keyword>
<dbReference type="EMBL" id="FQUL01000034">
    <property type="protein sequence ID" value="SHE89052.1"/>
    <property type="molecule type" value="Genomic_DNA"/>
</dbReference>
<evidence type="ECO:0000256" key="6">
    <source>
        <dbReference type="ARBA" id="ARBA00023136"/>
    </source>
</evidence>
<dbReference type="GO" id="GO:0022857">
    <property type="term" value="F:transmembrane transporter activity"/>
    <property type="evidence" value="ECO:0007669"/>
    <property type="project" value="InterPro"/>
</dbReference>
<dbReference type="RefSeq" id="WP_072791775.1">
    <property type="nucleotide sequence ID" value="NZ_FQUL01000034.1"/>
</dbReference>
<evidence type="ECO:0000256" key="7">
    <source>
        <dbReference type="SAM" id="Phobius"/>
    </source>
</evidence>
<feature type="transmembrane region" description="Helical" evidence="7">
    <location>
        <begin position="321"/>
        <end position="343"/>
    </location>
</feature>
<dbReference type="InterPro" id="IPR004638">
    <property type="entry name" value="EmrB-like"/>
</dbReference>
<dbReference type="PROSITE" id="PS00216">
    <property type="entry name" value="SUGAR_TRANSPORT_1"/>
    <property type="match status" value="1"/>
</dbReference>
<protein>
    <submittedName>
        <fullName evidence="9">Drug resistance transporter, EmrB/QacA subfamily</fullName>
    </submittedName>
</protein>
<keyword evidence="6 7" id="KW-0472">Membrane</keyword>
<dbReference type="PANTHER" id="PTHR42718:SF46">
    <property type="entry name" value="BLR6921 PROTEIN"/>
    <property type="match status" value="1"/>
</dbReference>
<evidence type="ECO:0000313" key="10">
    <source>
        <dbReference type="Proteomes" id="UP000184295"/>
    </source>
</evidence>
<dbReference type="InterPro" id="IPR005829">
    <property type="entry name" value="Sugar_transporter_CS"/>
</dbReference>
<feature type="transmembrane region" description="Helical" evidence="7">
    <location>
        <begin position="375"/>
        <end position="395"/>
    </location>
</feature>
<dbReference type="Gene3D" id="1.20.1720.10">
    <property type="entry name" value="Multidrug resistance protein D"/>
    <property type="match status" value="1"/>
</dbReference>
<feature type="domain" description="Major facilitator superfamily (MFS) profile" evidence="8">
    <location>
        <begin position="30"/>
        <end position="488"/>
    </location>
</feature>
<dbReference type="OrthoDB" id="4080117at2"/>
<feature type="transmembrane region" description="Helical" evidence="7">
    <location>
        <begin position="68"/>
        <end position="88"/>
    </location>
</feature>
<dbReference type="Pfam" id="PF07690">
    <property type="entry name" value="MFS_1"/>
    <property type="match status" value="1"/>
</dbReference>
<gene>
    <name evidence="9" type="ORF">SAMN02745225_01911</name>
</gene>
<feature type="transmembrane region" description="Helical" evidence="7">
    <location>
        <begin position="156"/>
        <end position="177"/>
    </location>
</feature>
<comment type="subcellular location">
    <subcellularLocation>
        <location evidence="1">Cell membrane</location>
        <topology evidence="1">Multi-pass membrane protein</topology>
    </subcellularLocation>
</comment>
<evidence type="ECO:0000256" key="4">
    <source>
        <dbReference type="ARBA" id="ARBA00022692"/>
    </source>
</evidence>
<dbReference type="InterPro" id="IPR036259">
    <property type="entry name" value="MFS_trans_sf"/>
</dbReference>
<reference evidence="10" key="1">
    <citation type="submission" date="2016-11" db="EMBL/GenBank/DDBJ databases">
        <authorList>
            <person name="Varghese N."/>
            <person name="Submissions S."/>
        </authorList>
    </citation>
    <scope>NUCLEOTIDE SEQUENCE [LARGE SCALE GENOMIC DNA]</scope>
    <source>
        <strain evidence="10">DSM 19514</strain>
    </source>
</reference>
<feature type="transmembrane region" description="Helical" evidence="7">
    <location>
        <begin position="28"/>
        <end position="48"/>
    </location>
</feature>
<dbReference type="STRING" id="1121881.SAMN02745225_01911"/>
<feature type="transmembrane region" description="Helical" evidence="7">
    <location>
        <begin position="125"/>
        <end position="144"/>
    </location>
</feature>
<evidence type="ECO:0000256" key="1">
    <source>
        <dbReference type="ARBA" id="ARBA00004651"/>
    </source>
</evidence>
<dbReference type="NCBIfam" id="TIGR00711">
    <property type="entry name" value="efflux_EmrB"/>
    <property type="match status" value="1"/>
</dbReference>
<keyword evidence="10" id="KW-1185">Reference proteome</keyword>
<feature type="transmembrane region" description="Helical" evidence="7">
    <location>
        <begin position="286"/>
        <end position="309"/>
    </location>
</feature>
<feature type="transmembrane region" description="Helical" evidence="7">
    <location>
        <begin position="247"/>
        <end position="265"/>
    </location>
</feature>
<keyword evidence="4 7" id="KW-0812">Transmembrane</keyword>
<dbReference type="SUPFAM" id="SSF103473">
    <property type="entry name" value="MFS general substrate transporter"/>
    <property type="match status" value="1"/>
</dbReference>
<proteinExistence type="predicted"/>
<feature type="transmembrane region" description="Helical" evidence="7">
    <location>
        <begin position="465"/>
        <end position="484"/>
    </location>
</feature>
<dbReference type="GO" id="GO:0005886">
    <property type="term" value="C:plasma membrane"/>
    <property type="evidence" value="ECO:0007669"/>
    <property type="project" value="UniProtKB-SubCell"/>
</dbReference>
<evidence type="ECO:0000256" key="3">
    <source>
        <dbReference type="ARBA" id="ARBA00022475"/>
    </source>
</evidence>
<evidence type="ECO:0000259" key="8">
    <source>
        <dbReference type="PROSITE" id="PS50850"/>
    </source>
</evidence>
<evidence type="ECO:0000313" key="9">
    <source>
        <dbReference type="EMBL" id="SHE89052.1"/>
    </source>
</evidence>
<dbReference type="PANTHER" id="PTHR42718">
    <property type="entry name" value="MAJOR FACILITATOR SUPERFAMILY MULTIDRUG TRANSPORTER MFSC"/>
    <property type="match status" value="1"/>
</dbReference>
<dbReference type="Proteomes" id="UP000184295">
    <property type="component" value="Unassembled WGS sequence"/>
</dbReference>
<feature type="transmembrane region" description="Helical" evidence="7">
    <location>
        <begin position="350"/>
        <end position="369"/>
    </location>
</feature>
<feature type="transmembrane region" description="Helical" evidence="7">
    <location>
        <begin position="423"/>
        <end position="445"/>
    </location>
</feature>
<evidence type="ECO:0000256" key="2">
    <source>
        <dbReference type="ARBA" id="ARBA00022448"/>
    </source>
</evidence>
<dbReference type="PROSITE" id="PS50850">
    <property type="entry name" value="MFS"/>
    <property type="match status" value="1"/>
</dbReference>